<dbReference type="PANTHER" id="PTHR30203">
    <property type="entry name" value="OUTER MEMBRANE CATION EFFLUX PROTEIN"/>
    <property type="match status" value="1"/>
</dbReference>
<comment type="subcellular location">
    <subcellularLocation>
        <location evidence="2">Cell membrane</location>
        <topology evidence="2">Lipid-anchor</topology>
    </subcellularLocation>
</comment>
<sequence length="480" mass="52619">MHANLRITRTAILLSGLGLAACSLAPAYRTPDAPIPAQWSTAQTSAADTEEGNGTQTMDWQDFVRDDGLRQLIRQALANNRELRSALLQVDASRALYGIQRADRLPSLDLEASGQRQRLPADLNASGTTGVQSTYQVGLGLTAFELDLFGRVRNLSTAAEEEFFATEENAQAARISLISEVMRGWILRNTAWQRQQLAEQTRLTRARSLELIKRRQQAGLSSALDFQEARGLAEQAQVEAERAQRELAQIENALRLLLGSDTLSLPPAAPPNATLLATIAPGLPSRLLEQRPDIRAAEHQLRARNASIGAARAAFFPSISLTGLFGTASSDLSGLFDHGQRTWNFMPQLRLPIFAGGRNQANLDLAKVRKDIAIADYEKTIQTAFREVNDALVANATLQREETALRARLDAGQQRLHLAEARYRAGVDDHLRYLDAQRNDYANQAELIAVQGQRQLAEVSLFRALGGGWLAETATAGTEQ</sequence>
<evidence type="ECO:0000313" key="4">
    <source>
        <dbReference type="EMBL" id="SMB26794.1"/>
    </source>
</evidence>
<dbReference type="GO" id="GO:0005886">
    <property type="term" value="C:plasma membrane"/>
    <property type="evidence" value="ECO:0007669"/>
    <property type="project" value="UniProtKB-SubCell"/>
</dbReference>
<proteinExistence type="inferred from homology"/>
<dbReference type="PROSITE" id="PS51257">
    <property type="entry name" value="PROKAR_LIPOPROTEIN"/>
    <property type="match status" value="1"/>
</dbReference>
<feature type="coiled-coil region" evidence="3">
    <location>
        <begin position="226"/>
        <end position="260"/>
    </location>
</feature>
<keyword evidence="2" id="KW-0472">Membrane</keyword>
<dbReference type="Gene3D" id="1.20.1600.10">
    <property type="entry name" value="Outer membrane efflux proteins (OEP)"/>
    <property type="match status" value="1"/>
</dbReference>
<comment type="similarity">
    <text evidence="1 2">Belongs to the outer membrane factor (OMF) (TC 1.B.17) family.</text>
</comment>
<keyword evidence="2" id="KW-0812">Transmembrane</keyword>
<evidence type="ECO:0000256" key="3">
    <source>
        <dbReference type="SAM" id="Coils"/>
    </source>
</evidence>
<dbReference type="Proteomes" id="UP000242886">
    <property type="component" value="Chromosome SDENCHOL"/>
</dbReference>
<feature type="signal peptide" evidence="2">
    <location>
        <begin position="1"/>
        <end position="20"/>
    </location>
</feature>
<evidence type="ECO:0000313" key="5">
    <source>
        <dbReference type="Proteomes" id="UP000242886"/>
    </source>
</evidence>
<keyword evidence="2" id="KW-0449">Lipoprotein</keyword>
<gene>
    <name evidence="4" type="primary">oprJ</name>
    <name evidence="4" type="ORF">SDENCHOL_20220</name>
</gene>
<name>A0A7Z7MVA0_9PROT</name>
<keyword evidence="2" id="KW-1134">Transmembrane beta strand</keyword>
<keyword evidence="2" id="KW-0732">Signal</keyword>
<dbReference type="InterPro" id="IPR003423">
    <property type="entry name" value="OMP_efflux"/>
</dbReference>
<dbReference type="NCBIfam" id="TIGR01845">
    <property type="entry name" value="outer_NodT"/>
    <property type="match status" value="1"/>
</dbReference>
<dbReference type="GO" id="GO:0015562">
    <property type="term" value="F:efflux transmembrane transporter activity"/>
    <property type="evidence" value="ECO:0007669"/>
    <property type="project" value="InterPro"/>
</dbReference>
<dbReference type="AlphaFoldDB" id="A0A7Z7MVA0"/>
<dbReference type="EMBL" id="LT837803">
    <property type="protein sequence ID" value="SMB26794.1"/>
    <property type="molecule type" value="Genomic_DNA"/>
</dbReference>
<keyword evidence="2" id="KW-0564">Palmitate</keyword>
<protein>
    <submittedName>
        <fullName evidence="4">Outer membrane protein OprJ</fullName>
    </submittedName>
</protein>
<evidence type="ECO:0000256" key="2">
    <source>
        <dbReference type="RuleBase" id="RU362097"/>
    </source>
</evidence>
<organism evidence="4 5">
    <name type="scientific">Sterolibacterium denitrificans</name>
    <dbReference type="NCBI Taxonomy" id="157592"/>
    <lineage>
        <taxon>Bacteria</taxon>
        <taxon>Pseudomonadati</taxon>
        <taxon>Pseudomonadota</taxon>
        <taxon>Betaproteobacteria</taxon>
        <taxon>Nitrosomonadales</taxon>
        <taxon>Sterolibacteriaceae</taxon>
        <taxon>Sterolibacterium</taxon>
    </lineage>
</organism>
<feature type="chain" id="PRO_5031604445" evidence="2">
    <location>
        <begin position="21"/>
        <end position="480"/>
    </location>
</feature>
<dbReference type="PANTHER" id="PTHR30203:SF32">
    <property type="entry name" value="CATION EFFLUX SYSTEM PROTEIN CUSC"/>
    <property type="match status" value="1"/>
</dbReference>
<keyword evidence="3" id="KW-0175">Coiled coil</keyword>
<dbReference type="Gene3D" id="2.20.200.10">
    <property type="entry name" value="Outer membrane efflux proteins (OEP)"/>
    <property type="match status" value="1"/>
</dbReference>
<evidence type="ECO:0000256" key="1">
    <source>
        <dbReference type="ARBA" id="ARBA00007613"/>
    </source>
</evidence>
<accession>A0A7Z7MVA0</accession>
<dbReference type="InterPro" id="IPR010131">
    <property type="entry name" value="MdtP/NodT-like"/>
</dbReference>
<reference evidence="4" key="1">
    <citation type="submission" date="2017-03" db="EMBL/GenBank/DDBJ databases">
        <authorList>
            <consortium name="AG Boll"/>
        </authorList>
    </citation>
    <scope>NUCLEOTIDE SEQUENCE [LARGE SCALE GENOMIC DNA]</scope>
    <source>
        <strain evidence="4">Chol</strain>
    </source>
</reference>
<dbReference type="SUPFAM" id="SSF56954">
    <property type="entry name" value="Outer membrane efflux proteins (OEP)"/>
    <property type="match status" value="1"/>
</dbReference>
<keyword evidence="5" id="KW-1185">Reference proteome</keyword>
<dbReference type="RefSeq" id="WP_154716749.1">
    <property type="nucleotide sequence ID" value="NZ_LT837803.1"/>
</dbReference>
<dbReference type="Pfam" id="PF02321">
    <property type="entry name" value="OEP"/>
    <property type="match status" value="2"/>
</dbReference>